<dbReference type="InterPro" id="IPR010445">
    <property type="entry name" value="LapA_dom"/>
</dbReference>
<gene>
    <name evidence="8" type="ORF">GQ588_08930</name>
</gene>
<accession>A0A857DII3</accession>
<feature type="domain" description="Lipopolysaccharide assembly protein A" evidence="7">
    <location>
        <begin position="20"/>
        <end position="71"/>
    </location>
</feature>
<evidence type="ECO:0000256" key="6">
    <source>
        <dbReference type="SAM" id="Phobius"/>
    </source>
</evidence>
<keyword evidence="1" id="KW-1003">Cell membrane</keyword>
<keyword evidence="3 6" id="KW-1133">Transmembrane helix</keyword>
<dbReference type="AlphaFoldDB" id="A0A857DII3"/>
<dbReference type="PANTHER" id="PTHR41335:SF1">
    <property type="entry name" value="MEMBRANE PROTEIN"/>
    <property type="match status" value="1"/>
</dbReference>
<dbReference type="RefSeq" id="WP_019225951.1">
    <property type="nucleotide sequence ID" value="NZ_CP046996.1"/>
</dbReference>
<evidence type="ECO:0000256" key="5">
    <source>
        <dbReference type="SAM" id="MobiDB-lite"/>
    </source>
</evidence>
<evidence type="ECO:0000256" key="2">
    <source>
        <dbReference type="ARBA" id="ARBA00022692"/>
    </source>
</evidence>
<dbReference type="GO" id="GO:0005886">
    <property type="term" value="C:plasma membrane"/>
    <property type="evidence" value="ECO:0007669"/>
    <property type="project" value="InterPro"/>
</dbReference>
<evidence type="ECO:0000313" key="8">
    <source>
        <dbReference type="EMBL" id="QHA00747.1"/>
    </source>
</evidence>
<proteinExistence type="predicted"/>
<evidence type="ECO:0000256" key="4">
    <source>
        <dbReference type="ARBA" id="ARBA00023136"/>
    </source>
</evidence>
<protein>
    <submittedName>
        <fullName evidence="8">DUF1049 domain-containing protein</fullName>
    </submittedName>
</protein>
<feature type="transmembrane region" description="Helical" evidence="6">
    <location>
        <begin position="38"/>
        <end position="58"/>
    </location>
</feature>
<dbReference type="Proteomes" id="UP000430508">
    <property type="component" value="Chromosome"/>
</dbReference>
<dbReference type="EMBL" id="CP046996">
    <property type="protein sequence ID" value="QHA00747.1"/>
    <property type="molecule type" value="Genomic_DNA"/>
</dbReference>
<evidence type="ECO:0000256" key="1">
    <source>
        <dbReference type="ARBA" id="ARBA00022475"/>
    </source>
</evidence>
<evidence type="ECO:0000313" key="9">
    <source>
        <dbReference type="Proteomes" id="UP000430508"/>
    </source>
</evidence>
<feature type="region of interest" description="Disordered" evidence="5">
    <location>
        <begin position="73"/>
        <end position="115"/>
    </location>
</feature>
<dbReference type="Pfam" id="PF06305">
    <property type="entry name" value="LapA_dom"/>
    <property type="match status" value="1"/>
</dbReference>
<keyword evidence="4 6" id="KW-0472">Membrane</keyword>
<keyword evidence="2 6" id="KW-0812">Transmembrane</keyword>
<reference evidence="8 9" key="1">
    <citation type="submission" date="2019-12" db="EMBL/GenBank/DDBJ databases">
        <title>Sequence classification of anaerobic respiratory reductive dehalogenases: First we see many, then we see few.</title>
        <authorList>
            <person name="Molenda O."/>
            <person name="Puentes Jacome L.A."/>
            <person name="Cao X."/>
            <person name="Nesbo C.L."/>
            <person name="Tang S."/>
            <person name="Morson N."/>
            <person name="Patron J."/>
            <person name="Lomheim L."/>
            <person name="Wishart D.S."/>
            <person name="Edwards E.A."/>
        </authorList>
    </citation>
    <scope>NUCLEOTIDE SEQUENCE [LARGE SCALE GENOMIC DNA]</scope>
    <source>
        <strain evidence="8 9">12DCA</strain>
    </source>
</reference>
<dbReference type="PANTHER" id="PTHR41335">
    <property type="entry name" value="MEMBRANE PROTEIN-RELATED"/>
    <property type="match status" value="1"/>
</dbReference>
<evidence type="ECO:0000259" key="7">
    <source>
        <dbReference type="Pfam" id="PF06305"/>
    </source>
</evidence>
<evidence type="ECO:0000256" key="3">
    <source>
        <dbReference type="ARBA" id="ARBA00022989"/>
    </source>
</evidence>
<sequence>MVILLVSIIIALIVVIFAVQNAAVVPIHFLFWTADLPLVLVIFCSVFAGALLMFCLALRRELKCRKETKVNKRFTSKRAPASDADPIDIPQKDSQNKDSQTVAKENTAGASEYQK</sequence>
<name>A0A857DII3_9FIRM</name>
<organism evidence="8 9">
    <name type="scientific">Dehalobacter restrictus</name>
    <dbReference type="NCBI Taxonomy" id="55583"/>
    <lineage>
        <taxon>Bacteria</taxon>
        <taxon>Bacillati</taxon>
        <taxon>Bacillota</taxon>
        <taxon>Clostridia</taxon>
        <taxon>Eubacteriales</taxon>
        <taxon>Desulfitobacteriaceae</taxon>
        <taxon>Dehalobacter</taxon>
    </lineage>
</organism>